<dbReference type="PANTHER" id="PTHR42663">
    <property type="entry name" value="HYDROLASE C777.06C-RELATED-RELATED"/>
    <property type="match status" value="1"/>
</dbReference>
<dbReference type="PANTHER" id="PTHR42663:SF6">
    <property type="entry name" value="HYDROLASE C777.06C-RELATED"/>
    <property type="match status" value="1"/>
</dbReference>
<dbReference type="InterPro" id="IPR036866">
    <property type="entry name" value="RibonucZ/Hydroxyglut_hydro"/>
</dbReference>
<dbReference type="GeneID" id="92379167"/>
<dbReference type="VEuPathDB" id="TriTrypDB:TEOVI_000522700"/>
<keyword evidence="3" id="KW-1185">Reference proteome</keyword>
<evidence type="ECO:0000313" key="3">
    <source>
        <dbReference type="Proteomes" id="UP000195570"/>
    </source>
</evidence>
<dbReference type="AlphaFoldDB" id="A0A1G4I0H2"/>
<dbReference type="RefSeq" id="XP_067076814.1">
    <property type="nucleotide sequence ID" value="XM_067220713.1"/>
</dbReference>
<proteinExistence type="predicted"/>
<comment type="caution">
    <text evidence="2">The sequence shown here is derived from an EMBL/GenBank/DDBJ whole genome shotgun (WGS) entry which is preliminary data.</text>
</comment>
<sequence length="391" mass="43186">MMSSGNQHEKVQLQQGGNTRGRFCSVTIVGSGVSTGVPVIGHLSSDCACAEAFRDPQGPDRRNNVSLLITVRDAECTGSDSEDDRNAKHVLIDCGKTFRDAYFRVLAKHKVRYLDGLLLTHDHADAAGGVDDLRDLQRVTVDDVSKCCTIEQYISTYASEKTIESLRQQFGYIVRNSWLMGPAPSTAEEHELVVKRMREDREREGQTDNIGYRRSAALHLYTLPDTYPSSFYIPGFGENFPMYALPVEHGKGYMSLGFVFGRGVALRSTGASSCNGYSCVVYLSDVSEIPPNAMSFLRDLVKIDVLFVDMLYGPEVSHPSHYCMDDTLQLVCELQPARTYAIGMYCDIKHAAGNRLLKERLEELRGAGKCGDGVITVELGYDGMTMALPLS</sequence>
<evidence type="ECO:0000313" key="2">
    <source>
        <dbReference type="EMBL" id="SCU65169.1"/>
    </source>
</evidence>
<feature type="domain" description="Metallo-beta-lactamase" evidence="1">
    <location>
        <begin position="90"/>
        <end position="342"/>
    </location>
</feature>
<reference evidence="2" key="1">
    <citation type="submission" date="2016-09" db="EMBL/GenBank/DDBJ databases">
        <authorList>
            <person name="Hebert L."/>
            <person name="Moumen B."/>
        </authorList>
    </citation>
    <scope>NUCLEOTIDE SEQUENCE [LARGE SCALE GENOMIC DNA]</scope>
    <source>
        <strain evidence="2">OVI</strain>
    </source>
</reference>
<dbReference type="Gene3D" id="3.60.15.10">
    <property type="entry name" value="Ribonuclease Z/Hydroxyacylglutathione hydrolase-like"/>
    <property type="match status" value="1"/>
</dbReference>
<evidence type="ECO:0000259" key="1">
    <source>
        <dbReference type="Pfam" id="PF12706"/>
    </source>
</evidence>
<organism evidence="2 3">
    <name type="scientific">Trypanosoma equiperdum</name>
    <dbReference type="NCBI Taxonomy" id="5694"/>
    <lineage>
        <taxon>Eukaryota</taxon>
        <taxon>Discoba</taxon>
        <taxon>Euglenozoa</taxon>
        <taxon>Kinetoplastea</taxon>
        <taxon>Metakinetoplastina</taxon>
        <taxon>Trypanosomatida</taxon>
        <taxon>Trypanosomatidae</taxon>
        <taxon>Trypanosoma</taxon>
    </lineage>
</organism>
<accession>A0A1G4I0H2</accession>
<dbReference type="Proteomes" id="UP000195570">
    <property type="component" value="Unassembled WGS sequence"/>
</dbReference>
<dbReference type="InterPro" id="IPR001279">
    <property type="entry name" value="Metallo-B-lactamas"/>
</dbReference>
<name>A0A1G4I0H2_TRYEQ</name>
<dbReference type="EMBL" id="CZPT02000227">
    <property type="protein sequence ID" value="SCU65169.1"/>
    <property type="molecule type" value="Genomic_DNA"/>
</dbReference>
<dbReference type="Pfam" id="PF12706">
    <property type="entry name" value="Lactamase_B_2"/>
    <property type="match status" value="1"/>
</dbReference>
<dbReference type="SUPFAM" id="SSF56281">
    <property type="entry name" value="Metallo-hydrolase/oxidoreductase"/>
    <property type="match status" value="1"/>
</dbReference>
<gene>
    <name evidence="2" type="ORF">TEOVI_000522700</name>
</gene>
<dbReference type="CDD" id="cd16279">
    <property type="entry name" value="metallo-hydrolase-like_MBL-fold"/>
    <property type="match status" value="1"/>
</dbReference>
<protein>
    <submittedName>
        <fullName evidence="2">Beta-lactamase superfamily domain containing protein, putative</fullName>
    </submittedName>
</protein>